<feature type="chain" id="PRO_5015693497" evidence="10">
    <location>
        <begin position="28"/>
        <end position="1064"/>
    </location>
</feature>
<dbReference type="PANTHER" id="PTHR47234">
    <property type="match status" value="1"/>
</dbReference>
<protein>
    <submittedName>
        <fullName evidence="13">TonB-dependent receptor</fullName>
    </submittedName>
</protein>
<feature type="domain" description="TonB-dependent receptor-like beta-barrel" evidence="11">
    <location>
        <begin position="492"/>
        <end position="1023"/>
    </location>
</feature>
<evidence type="ECO:0000313" key="13">
    <source>
        <dbReference type="EMBL" id="PWG02318.1"/>
    </source>
</evidence>
<keyword evidence="10" id="KW-0732">Signal</keyword>
<evidence type="ECO:0000259" key="11">
    <source>
        <dbReference type="Pfam" id="PF00593"/>
    </source>
</evidence>
<comment type="similarity">
    <text evidence="8 9">Belongs to the TonB-dependent receptor family.</text>
</comment>
<dbReference type="InterPro" id="IPR000531">
    <property type="entry name" value="Beta-barrel_TonB"/>
</dbReference>
<dbReference type="EMBL" id="QFFF01000001">
    <property type="protein sequence ID" value="PWG02318.1"/>
    <property type="molecule type" value="Genomic_DNA"/>
</dbReference>
<evidence type="ECO:0000256" key="1">
    <source>
        <dbReference type="ARBA" id="ARBA00004571"/>
    </source>
</evidence>
<dbReference type="RefSeq" id="WP_109270458.1">
    <property type="nucleotide sequence ID" value="NZ_QFFF01000001.1"/>
</dbReference>
<proteinExistence type="inferred from homology"/>
<dbReference type="PANTHER" id="PTHR47234:SF2">
    <property type="entry name" value="TONB-DEPENDENT RECEPTOR"/>
    <property type="match status" value="1"/>
</dbReference>
<feature type="signal peptide" evidence="10">
    <location>
        <begin position="1"/>
        <end position="27"/>
    </location>
</feature>
<dbReference type="GO" id="GO:0009279">
    <property type="term" value="C:cell outer membrane"/>
    <property type="evidence" value="ECO:0007669"/>
    <property type="project" value="UniProtKB-SubCell"/>
</dbReference>
<organism evidence="13 14">
    <name type="scientific">Allosphingosinicella humi</name>
    <dbReference type="NCBI Taxonomy" id="2068657"/>
    <lineage>
        <taxon>Bacteria</taxon>
        <taxon>Pseudomonadati</taxon>
        <taxon>Pseudomonadota</taxon>
        <taxon>Alphaproteobacteria</taxon>
        <taxon>Sphingomonadales</taxon>
        <taxon>Sphingomonadaceae</taxon>
        <taxon>Allosphingosinicella</taxon>
    </lineage>
</organism>
<evidence type="ECO:0000313" key="14">
    <source>
        <dbReference type="Proteomes" id="UP000245916"/>
    </source>
</evidence>
<evidence type="ECO:0000256" key="2">
    <source>
        <dbReference type="ARBA" id="ARBA00022448"/>
    </source>
</evidence>
<evidence type="ECO:0000259" key="12">
    <source>
        <dbReference type="Pfam" id="PF07715"/>
    </source>
</evidence>
<name>A0A2U2J1U7_9SPHN</name>
<dbReference type="Proteomes" id="UP000245916">
    <property type="component" value="Unassembled WGS sequence"/>
</dbReference>
<reference evidence="13 14" key="1">
    <citation type="submission" date="2018-05" db="EMBL/GenBank/DDBJ databases">
        <title>Genome of Sphingosinicella humi QZX222.</title>
        <authorList>
            <person name="Qiao Z."/>
            <person name="Wang G."/>
        </authorList>
    </citation>
    <scope>NUCLEOTIDE SEQUENCE [LARGE SCALE GENOMIC DNA]</scope>
    <source>
        <strain evidence="13 14">QZX222</strain>
    </source>
</reference>
<keyword evidence="6 8" id="KW-0472">Membrane</keyword>
<dbReference type="InterPro" id="IPR036942">
    <property type="entry name" value="Beta-barrel_TonB_sf"/>
</dbReference>
<keyword evidence="13" id="KW-0675">Receptor</keyword>
<evidence type="ECO:0000256" key="8">
    <source>
        <dbReference type="PROSITE-ProRule" id="PRU01360"/>
    </source>
</evidence>
<dbReference type="InterPro" id="IPR012910">
    <property type="entry name" value="Plug_dom"/>
</dbReference>
<evidence type="ECO:0000256" key="6">
    <source>
        <dbReference type="ARBA" id="ARBA00023136"/>
    </source>
</evidence>
<dbReference type="Pfam" id="PF00593">
    <property type="entry name" value="TonB_dep_Rec_b-barrel"/>
    <property type="match status" value="1"/>
</dbReference>
<keyword evidence="3 8" id="KW-1134">Transmembrane beta strand</keyword>
<keyword evidence="5 9" id="KW-0798">TonB box</keyword>
<keyword evidence="2 8" id="KW-0813">Transport</keyword>
<evidence type="ECO:0000256" key="3">
    <source>
        <dbReference type="ARBA" id="ARBA00022452"/>
    </source>
</evidence>
<evidence type="ECO:0000256" key="9">
    <source>
        <dbReference type="RuleBase" id="RU003357"/>
    </source>
</evidence>
<keyword evidence="4 8" id="KW-0812">Transmembrane</keyword>
<accession>A0A2U2J1U7</accession>
<evidence type="ECO:0000256" key="5">
    <source>
        <dbReference type="ARBA" id="ARBA00023077"/>
    </source>
</evidence>
<dbReference type="PROSITE" id="PS52016">
    <property type="entry name" value="TONB_DEPENDENT_REC_3"/>
    <property type="match status" value="1"/>
</dbReference>
<dbReference type="InterPro" id="IPR037066">
    <property type="entry name" value="Plug_dom_sf"/>
</dbReference>
<keyword evidence="14" id="KW-1185">Reference proteome</keyword>
<dbReference type="SUPFAM" id="SSF56935">
    <property type="entry name" value="Porins"/>
    <property type="match status" value="1"/>
</dbReference>
<dbReference type="Gene3D" id="2.40.170.20">
    <property type="entry name" value="TonB-dependent receptor, beta-barrel domain"/>
    <property type="match status" value="1"/>
</dbReference>
<evidence type="ECO:0000256" key="10">
    <source>
        <dbReference type="SAM" id="SignalP"/>
    </source>
</evidence>
<gene>
    <name evidence="13" type="ORF">DF286_05165</name>
</gene>
<evidence type="ECO:0000256" key="7">
    <source>
        <dbReference type="ARBA" id="ARBA00023237"/>
    </source>
</evidence>
<sequence length="1064" mass="112781">MQSTFRQRLLASTIILGAASLAAPAWAQDVEAEEPGASVTGASSVADQAEIATQQATTGEAIIVTGSRIARPQLEGASPVTVVNSQEVKLQGITRTEDLLNSLPQVFAGQGGNIANGASGTATLNLRGLGSQRTLVLVNGRRLLPGDTGSSAADINIIPAAMIDRIDVLTGGASSVYGSDAISGVVNFVLDTDFEGIRLDTQYSFYQHNNDAGARVIDALDARGFPYPTGSVADGGTFEVTGVIGAGFDDGRGHVTAYAGYRKINQALQRDRDYGACSLAAFADSDGFSCSGSGTSARGTFLTNVGNFTVGPNRTFIPSNSTTNPPFNFGPYNHFQRPDERYVLGAFANYEISSAVQPYLEVMFMDDRTEAQIAPSGIFFNTGFINCDNPFLSAQQRGIICAPAVYDPADAAAIADNPATPVNEAAYQSFFGNLVGNTPIFGDDPDGPNGPLRAPLLGFEAPTAFPGTAGLPDFNRAVFYPGRRNVEGGGRVSDIQHSDFRIVGGVRGDLSPAWSYDAYYQFGRVTNPSISRNDFSVQRIGRALDVVADPDTGAPVCRSVLQGIEDGCVPYDFFAFGSVDAAALGYLQTPAITIGRTEESVFNASITGDLGQMGLRFPWANDGIGINVGTEYRKESLDFLPDRASQEGDLAGSGGASTPISGSFDVKEVFGEVRVPIIQDGFIEELVLEAGYRYSDYSTGVTTDTYKIQGELAPTRDIRIRGGYNRAVRAPNVVELFSPQNVVLVGTNDPCDGLVGGDPEDDPTLTAAQCAFTGLDPALYGRVPENPASQYNGLVGGNPNLDPEVADTYTAGVVLTPTFLPGFAATVDYFDISLDGAISTLNADVVVQRCGETGDAFLCSLINRDSRGSLWIAPDGFVVATNQNIGSLSTSGVDVSVSYNTEIGSLGSLSASMVGTWLDELITDDGINEPYDCTGLYGNVCLTPNPEWRHKARLTWTTPDDIGLSVQWRHFGSVKQDTTSSQPALEGTSQPAHDKLRAMNYIDLAATFRVMDNYNFRLGVNNVFDSNPPLAGSQACPAVICANTYAQVYDVLGRYIYAGVTLDF</sequence>
<dbReference type="AlphaFoldDB" id="A0A2U2J1U7"/>
<feature type="domain" description="TonB-dependent receptor plug" evidence="12">
    <location>
        <begin position="75"/>
        <end position="185"/>
    </location>
</feature>
<evidence type="ECO:0000256" key="4">
    <source>
        <dbReference type="ARBA" id="ARBA00022692"/>
    </source>
</evidence>
<dbReference type="Gene3D" id="2.170.130.10">
    <property type="entry name" value="TonB-dependent receptor, plug domain"/>
    <property type="match status" value="1"/>
</dbReference>
<comment type="caution">
    <text evidence="13">The sequence shown here is derived from an EMBL/GenBank/DDBJ whole genome shotgun (WGS) entry which is preliminary data.</text>
</comment>
<comment type="subcellular location">
    <subcellularLocation>
        <location evidence="1 8">Cell outer membrane</location>
        <topology evidence="1 8">Multi-pass membrane protein</topology>
    </subcellularLocation>
</comment>
<dbReference type="InterPro" id="IPR039426">
    <property type="entry name" value="TonB-dep_rcpt-like"/>
</dbReference>
<keyword evidence="7 8" id="KW-0998">Cell outer membrane</keyword>
<dbReference type="OrthoDB" id="7051241at2"/>
<dbReference type="Pfam" id="PF07715">
    <property type="entry name" value="Plug"/>
    <property type="match status" value="1"/>
</dbReference>